<sequence length="114" mass="12445">MPEDLEGRLRAWESAHRAAWHDGRPAEPVVQRHVAEGALLAILLAEHLGRGLAVEFGCPVDAGDLWGGADGRLRWSLADPWVFHADVPARNAAAAERVRRMVLHPFGMPGEDAD</sequence>
<evidence type="ECO:0000313" key="2">
    <source>
        <dbReference type="Proteomes" id="UP001575652"/>
    </source>
</evidence>
<organism evidence="1 2">
    <name type="scientific">Arthrobacter halodurans</name>
    <dbReference type="NCBI Taxonomy" id="516699"/>
    <lineage>
        <taxon>Bacteria</taxon>
        <taxon>Bacillati</taxon>
        <taxon>Actinomycetota</taxon>
        <taxon>Actinomycetes</taxon>
        <taxon>Micrococcales</taxon>
        <taxon>Micrococcaceae</taxon>
        <taxon>Arthrobacter</taxon>
    </lineage>
</organism>
<dbReference type="RefSeq" id="WP_373972345.1">
    <property type="nucleotide sequence ID" value="NZ_JBHDLJ010000008.1"/>
</dbReference>
<reference evidence="1 2" key="1">
    <citation type="submission" date="2024-09" db="EMBL/GenBank/DDBJ databases">
        <authorList>
            <person name="Salinas-Garcia M.A."/>
            <person name="Prieme A."/>
        </authorList>
    </citation>
    <scope>NUCLEOTIDE SEQUENCE [LARGE SCALE GENOMIC DNA]</scope>
    <source>
        <strain evidence="1 2">DSM 21081</strain>
    </source>
</reference>
<name>A0ABV4UNG1_9MICC</name>
<gene>
    <name evidence="1" type="ORF">ACETWP_11280</name>
</gene>
<comment type="caution">
    <text evidence="1">The sequence shown here is derived from an EMBL/GenBank/DDBJ whole genome shotgun (WGS) entry which is preliminary data.</text>
</comment>
<dbReference type="EMBL" id="JBHDLJ010000008">
    <property type="protein sequence ID" value="MFB0835173.1"/>
    <property type="molecule type" value="Genomic_DNA"/>
</dbReference>
<proteinExistence type="predicted"/>
<protein>
    <submittedName>
        <fullName evidence="1">Uncharacterized protein</fullName>
    </submittedName>
</protein>
<accession>A0ABV4UNG1</accession>
<evidence type="ECO:0000313" key="1">
    <source>
        <dbReference type="EMBL" id="MFB0835173.1"/>
    </source>
</evidence>
<keyword evidence="2" id="KW-1185">Reference proteome</keyword>
<dbReference type="Proteomes" id="UP001575652">
    <property type="component" value="Unassembled WGS sequence"/>
</dbReference>